<evidence type="ECO:0000313" key="3">
    <source>
        <dbReference type="Proteomes" id="UP000184452"/>
    </source>
</evidence>
<evidence type="ECO:0000256" key="1">
    <source>
        <dbReference type="SAM" id="MobiDB-lite"/>
    </source>
</evidence>
<evidence type="ECO:0000313" key="2">
    <source>
        <dbReference type="EMBL" id="SHJ17974.1"/>
    </source>
</evidence>
<dbReference type="OrthoDB" id="5495835at2"/>
<proteinExistence type="predicted"/>
<dbReference type="InterPro" id="IPR029069">
    <property type="entry name" value="HotDog_dom_sf"/>
</dbReference>
<dbReference type="STRING" id="758803.SAMN05421803_10460"/>
<feature type="region of interest" description="Disordered" evidence="1">
    <location>
        <begin position="1"/>
        <end position="31"/>
    </location>
</feature>
<protein>
    <recommendedName>
        <fullName evidence="4">Thioesterase family protein</fullName>
    </recommendedName>
</protein>
<dbReference type="AlphaFoldDB" id="A0A1M6H734"/>
<dbReference type="Gene3D" id="3.10.129.10">
    <property type="entry name" value="Hotdog Thioesterase"/>
    <property type="match status" value="1"/>
</dbReference>
<evidence type="ECO:0008006" key="4">
    <source>
        <dbReference type="Google" id="ProtNLM"/>
    </source>
</evidence>
<reference evidence="2 3" key="1">
    <citation type="submission" date="2016-11" db="EMBL/GenBank/DDBJ databases">
        <authorList>
            <person name="Jaros S."/>
            <person name="Januszkiewicz K."/>
            <person name="Wedrychowicz H."/>
        </authorList>
    </citation>
    <scope>NUCLEOTIDE SEQUENCE [LARGE SCALE GENOMIC DNA]</scope>
    <source>
        <strain evidence="2 3">CGMCC 4.5723</strain>
    </source>
</reference>
<dbReference type="EMBL" id="FQZK01000004">
    <property type="protein sequence ID" value="SHJ17974.1"/>
    <property type="molecule type" value="Genomic_DNA"/>
</dbReference>
<dbReference type="Proteomes" id="UP000184452">
    <property type="component" value="Unassembled WGS sequence"/>
</dbReference>
<keyword evidence="3" id="KW-1185">Reference proteome</keyword>
<organism evidence="2 3">
    <name type="scientific">Nocardiopsis flavescens</name>
    <dbReference type="NCBI Taxonomy" id="758803"/>
    <lineage>
        <taxon>Bacteria</taxon>
        <taxon>Bacillati</taxon>
        <taxon>Actinomycetota</taxon>
        <taxon>Actinomycetes</taxon>
        <taxon>Streptosporangiales</taxon>
        <taxon>Nocardiopsidaceae</taxon>
        <taxon>Nocardiopsis</taxon>
    </lineage>
</organism>
<dbReference type="RefSeq" id="WP_073377733.1">
    <property type="nucleotide sequence ID" value="NZ_FQZK01000004.1"/>
</dbReference>
<sequence>MHATPGNDAPSLTVPATRNGPDGSGNGGYTAGLLASRLTAVGGPAVQVTLRVPPPLGRPLTVEGGAGEPLRLVDPSAADAAARLVAEAEEVAVPAAPAVPGAPVGPEQARDAERRFAGLEAHPFPRCYSCGPERAQGEGLRLFAGRVRAGGGPDGAGNTVACTWTPHPGLDEGAGTVGAPDLWAALDCPGGWSSDVVGRPAVLGRITVQALRAPRIGETHVVAGYLESVEGRKIRTGSALYDADGDVLARAWATWIALRT</sequence>
<accession>A0A1M6H734</accession>
<dbReference type="SUPFAM" id="SSF54637">
    <property type="entry name" value="Thioesterase/thiol ester dehydrase-isomerase"/>
    <property type="match status" value="1"/>
</dbReference>
<gene>
    <name evidence="2" type="ORF">SAMN05421803_10460</name>
</gene>
<name>A0A1M6H734_9ACTN</name>